<name>A0A645C4P9_9ZZZZ</name>
<protein>
    <submittedName>
        <fullName evidence="2">Uncharacterized protein</fullName>
    </submittedName>
</protein>
<dbReference type="AlphaFoldDB" id="A0A645C4P9"/>
<feature type="region of interest" description="Disordered" evidence="1">
    <location>
        <begin position="1"/>
        <end position="31"/>
    </location>
</feature>
<accession>A0A645C4P9</accession>
<comment type="caution">
    <text evidence="2">The sequence shown here is derived from an EMBL/GenBank/DDBJ whole genome shotgun (WGS) entry which is preliminary data.</text>
</comment>
<proteinExistence type="predicted"/>
<organism evidence="2">
    <name type="scientific">bioreactor metagenome</name>
    <dbReference type="NCBI Taxonomy" id="1076179"/>
    <lineage>
        <taxon>unclassified sequences</taxon>
        <taxon>metagenomes</taxon>
        <taxon>ecological metagenomes</taxon>
    </lineage>
</organism>
<dbReference type="EMBL" id="VSSQ01024925">
    <property type="protein sequence ID" value="MPM72740.1"/>
    <property type="molecule type" value="Genomic_DNA"/>
</dbReference>
<evidence type="ECO:0000256" key="1">
    <source>
        <dbReference type="SAM" id="MobiDB-lite"/>
    </source>
</evidence>
<evidence type="ECO:0000313" key="2">
    <source>
        <dbReference type="EMBL" id="MPM72740.1"/>
    </source>
</evidence>
<reference evidence="2" key="1">
    <citation type="submission" date="2019-08" db="EMBL/GenBank/DDBJ databases">
        <authorList>
            <person name="Kucharzyk K."/>
            <person name="Murdoch R.W."/>
            <person name="Higgins S."/>
            <person name="Loffler F."/>
        </authorList>
    </citation>
    <scope>NUCLEOTIDE SEQUENCE</scope>
</reference>
<gene>
    <name evidence="2" type="ORF">SDC9_119716</name>
</gene>
<feature type="compositionally biased region" description="Basic and acidic residues" evidence="1">
    <location>
        <begin position="1"/>
        <end position="23"/>
    </location>
</feature>
<sequence length="51" mass="5810">MLAADKRDRRAKEGHPDQDRLADLRAPGDGLAEDIARDHFQQHHRKDGDHA</sequence>